<feature type="region of interest" description="Disordered" evidence="1">
    <location>
        <begin position="32"/>
        <end position="55"/>
    </location>
</feature>
<reference evidence="2 3" key="1">
    <citation type="submission" date="2018-04" db="EMBL/GenBank/DDBJ databases">
        <title>The genome of golden apple snail Pomacea canaliculata provides insight into stress tolerance and invasive adaptation.</title>
        <authorList>
            <person name="Liu C."/>
            <person name="Liu B."/>
            <person name="Ren Y."/>
            <person name="Zhang Y."/>
            <person name="Wang H."/>
            <person name="Li S."/>
            <person name="Jiang F."/>
            <person name="Yin L."/>
            <person name="Zhang G."/>
            <person name="Qian W."/>
            <person name="Fan W."/>
        </authorList>
    </citation>
    <scope>NUCLEOTIDE SEQUENCE [LARGE SCALE GENOMIC DNA]</scope>
    <source>
        <strain evidence="2">SZHN2017</strain>
        <tissue evidence="2">Muscle</tissue>
    </source>
</reference>
<accession>A0A2T7NRY4</accession>
<evidence type="ECO:0000256" key="1">
    <source>
        <dbReference type="SAM" id="MobiDB-lite"/>
    </source>
</evidence>
<protein>
    <submittedName>
        <fullName evidence="2">Uncharacterized protein</fullName>
    </submittedName>
</protein>
<organism evidence="2 3">
    <name type="scientific">Pomacea canaliculata</name>
    <name type="common">Golden apple snail</name>
    <dbReference type="NCBI Taxonomy" id="400727"/>
    <lineage>
        <taxon>Eukaryota</taxon>
        <taxon>Metazoa</taxon>
        <taxon>Spiralia</taxon>
        <taxon>Lophotrochozoa</taxon>
        <taxon>Mollusca</taxon>
        <taxon>Gastropoda</taxon>
        <taxon>Caenogastropoda</taxon>
        <taxon>Architaenioglossa</taxon>
        <taxon>Ampullarioidea</taxon>
        <taxon>Ampullariidae</taxon>
        <taxon>Pomacea</taxon>
    </lineage>
</organism>
<evidence type="ECO:0000313" key="3">
    <source>
        <dbReference type="Proteomes" id="UP000245119"/>
    </source>
</evidence>
<gene>
    <name evidence="2" type="ORF">C0Q70_17194</name>
</gene>
<keyword evidence="3" id="KW-1185">Reference proteome</keyword>
<comment type="caution">
    <text evidence="2">The sequence shown here is derived from an EMBL/GenBank/DDBJ whole genome shotgun (WGS) entry which is preliminary data.</text>
</comment>
<proteinExistence type="predicted"/>
<evidence type="ECO:0000313" key="2">
    <source>
        <dbReference type="EMBL" id="PVD23918.1"/>
    </source>
</evidence>
<name>A0A2T7NRY4_POMCA</name>
<sequence>MNSSILDRRVPVFTLISMYSAGLKKTTGLLSSLTHKQRNDTPHRARPRISRTRGHDQGILKRFSKLSAVRLTLCGCRTEMAGDQSDPPVITVIRRDINTRRARG</sequence>
<dbReference type="EMBL" id="PZQS01000010">
    <property type="protein sequence ID" value="PVD23918.1"/>
    <property type="molecule type" value="Genomic_DNA"/>
</dbReference>
<dbReference type="Proteomes" id="UP000245119">
    <property type="component" value="Linkage Group LG10"/>
</dbReference>
<dbReference type="AlphaFoldDB" id="A0A2T7NRY4"/>